<organism evidence="1 2">
    <name type="scientific">Paenibacillus terrae</name>
    <dbReference type="NCBI Taxonomy" id="159743"/>
    <lineage>
        <taxon>Bacteria</taxon>
        <taxon>Bacillati</taxon>
        <taxon>Bacillota</taxon>
        <taxon>Bacilli</taxon>
        <taxon>Bacillales</taxon>
        <taxon>Paenibacillaceae</taxon>
        <taxon>Paenibacillus</taxon>
    </lineage>
</organism>
<name>A0A0D7X2J8_9BACL</name>
<dbReference type="AlphaFoldDB" id="A0A0D7X2J8"/>
<dbReference type="PATRIC" id="fig|159743.3.peg.2566"/>
<comment type="caution">
    <text evidence="1">The sequence shown here is derived from an EMBL/GenBank/DDBJ whole genome shotgun (WGS) entry which is preliminary data.</text>
</comment>
<proteinExistence type="predicted"/>
<keyword evidence="2" id="KW-1185">Reference proteome</keyword>
<sequence length="363" mass="39794">MNHRPKEPKDLIVESAVIPPNINVDVESATEGGKRRLMLSDNPETLTPVTVPARQATLWHDVVRTTTRTVKHRIFGWHYNKIGAPVKLGITVENKSDAALEVRHIERALEIAPEDGNWIMDVGQSIAKSCLAGTMKRVKPVDRHKFSKGTALLEEFELPEGSLAGFTYDLTVEYAEGHGTLDYVIRTVVSKDIQTDLRGIHAEPLPPVPPPQAHPRGTWSFSETNARMPEYVVGQSANYRACATKKLNGETPADLLFTGARSELGPALDNRGQFGVIYNATIPIVNDSHEERTVRIYANPRGGAFAGSVRVDDHVYGIPLLRDNTKVCRLADISVPPGKSSYSLSFMIAGSATTPLGLYVITL</sequence>
<dbReference type="EMBL" id="JTHP01000019">
    <property type="protein sequence ID" value="KJD45464.1"/>
    <property type="molecule type" value="Genomic_DNA"/>
</dbReference>
<dbReference type="OrthoDB" id="2519728at2"/>
<gene>
    <name evidence="1" type="ORF">QD47_11500</name>
</gene>
<evidence type="ECO:0000313" key="1">
    <source>
        <dbReference type="EMBL" id="KJD45464.1"/>
    </source>
</evidence>
<evidence type="ECO:0000313" key="2">
    <source>
        <dbReference type="Proteomes" id="UP000032534"/>
    </source>
</evidence>
<protein>
    <submittedName>
        <fullName evidence="1">Uncharacterized protein</fullName>
    </submittedName>
</protein>
<dbReference type="RefSeq" id="WP_044646260.1">
    <property type="nucleotide sequence ID" value="NZ_JTHP01000019.1"/>
</dbReference>
<reference evidence="1 2" key="1">
    <citation type="submission" date="2014-11" db="EMBL/GenBank/DDBJ databases">
        <title>Draft Genome Sequences of Paenibacillus polymyxa NRRL B-30509 and Paenibacillus terrae NRRL B-30644, Strains from a Poultry Environment that Produce Tridecaptin A and Paenicidins.</title>
        <authorList>
            <person name="van Belkum M.J."/>
            <person name="Lohans C.T."/>
            <person name="Vederas J.C."/>
        </authorList>
    </citation>
    <scope>NUCLEOTIDE SEQUENCE [LARGE SCALE GENOMIC DNA]</scope>
    <source>
        <strain evidence="1 2">NRRL B-30644</strain>
    </source>
</reference>
<accession>A0A0D7X2J8</accession>
<dbReference type="Proteomes" id="UP000032534">
    <property type="component" value="Unassembled WGS sequence"/>
</dbReference>